<accession>A0AAP0I2R1</accession>
<evidence type="ECO:0008006" key="14">
    <source>
        <dbReference type="Google" id="ProtNLM"/>
    </source>
</evidence>
<evidence type="ECO:0000256" key="5">
    <source>
        <dbReference type="ARBA" id="ARBA00022723"/>
    </source>
</evidence>
<protein>
    <recommendedName>
        <fullName evidence="14">Cytochrome P450</fullName>
    </recommendedName>
</protein>
<keyword evidence="9" id="KW-0472">Membrane</keyword>
<comment type="subcellular location">
    <subcellularLocation>
        <location evidence="2">Membrane</location>
    </subcellularLocation>
</comment>
<dbReference type="Pfam" id="PF00067">
    <property type="entry name" value="p450"/>
    <property type="match status" value="1"/>
</dbReference>
<dbReference type="InterPro" id="IPR001128">
    <property type="entry name" value="Cyt_P450"/>
</dbReference>
<dbReference type="GO" id="GO:0005506">
    <property type="term" value="F:iron ion binding"/>
    <property type="evidence" value="ECO:0007669"/>
    <property type="project" value="InterPro"/>
</dbReference>
<dbReference type="PANTHER" id="PTHR47943:SF2">
    <property type="entry name" value="CYTOCHROME P450"/>
    <property type="match status" value="1"/>
</dbReference>
<dbReference type="CDD" id="cd11072">
    <property type="entry name" value="CYP71-like"/>
    <property type="match status" value="1"/>
</dbReference>
<evidence type="ECO:0000256" key="6">
    <source>
        <dbReference type="ARBA" id="ARBA00023002"/>
    </source>
</evidence>
<dbReference type="GO" id="GO:0004497">
    <property type="term" value="F:monooxygenase activity"/>
    <property type="evidence" value="ECO:0007669"/>
    <property type="project" value="UniProtKB-KW"/>
</dbReference>
<comment type="cofactor">
    <cofactor evidence="1 10">
        <name>heme</name>
        <dbReference type="ChEBI" id="CHEBI:30413"/>
    </cofactor>
</comment>
<keyword evidence="6 11" id="KW-0560">Oxidoreductase</keyword>
<keyword evidence="4 10" id="KW-0349">Heme</keyword>
<dbReference type="PROSITE" id="PS00086">
    <property type="entry name" value="CYTOCHROME_P450"/>
    <property type="match status" value="1"/>
</dbReference>
<evidence type="ECO:0000256" key="11">
    <source>
        <dbReference type="RuleBase" id="RU000461"/>
    </source>
</evidence>
<evidence type="ECO:0000256" key="1">
    <source>
        <dbReference type="ARBA" id="ARBA00001971"/>
    </source>
</evidence>
<dbReference type="PRINTS" id="PR00463">
    <property type="entry name" value="EP450I"/>
</dbReference>
<evidence type="ECO:0000256" key="3">
    <source>
        <dbReference type="ARBA" id="ARBA00010617"/>
    </source>
</evidence>
<name>A0AAP0I2R1_9MAGN</name>
<keyword evidence="5 10" id="KW-0479">Metal-binding</keyword>
<dbReference type="SUPFAM" id="SSF48264">
    <property type="entry name" value="Cytochrome P450"/>
    <property type="match status" value="1"/>
</dbReference>
<proteinExistence type="inferred from homology"/>
<feature type="binding site" description="axial binding residue" evidence="10">
    <location>
        <position position="455"/>
    </location>
    <ligand>
        <name>heme</name>
        <dbReference type="ChEBI" id="CHEBI:30413"/>
    </ligand>
    <ligandPart>
        <name>Fe</name>
        <dbReference type="ChEBI" id="CHEBI:18248"/>
    </ligandPart>
</feature>
<dbReference type="InterPro" id="IPR002401">
    <property type="entry name" value="Cyt_P450_E_grp-I"/>
</dbReference>
<dbReference type="FunFam" id="1.10.630.10:FF:000011">
    <property type="entry name" value="Cytochrome P450 83B1"/>
    <property type="match status" value="1"/>
</dbReference>
<dbReference type="InterPro" id="IPR036396">
    <property type="entry name" value="Cyt_P450_sf"/>
</dbReference>
<evidence type="ECO:0000256" key="9">
    <source>
        <dbReference type="ARBA" id="ARBA00023136"/>
    </source>
</evidence>
<evidence type="ECO:0000313" key="13">
    <source>
        <dbReference type="Proteomes" id="UP001419268"/>
    </source>
</evidence>
<dbReference type="GO" id="GO:0020037">
    <property type="term" value="F:heme binding"/>
    <property type="evidence" value="ECO:0007669"/>
    <property type="project" value="InterPro"/>
</dbReference>
<comment type="similarity">
    <text evidence="3 11">Belongs to the cytochrome P450 family.</text>
</comment>
<dbReference type="GO" id="GO:0016020">
    <property type="term" value="C:membrane"/>
    <property type="evidence" value="ECO:0007669"/>
    <property type="project" value="UniProtKB-SubCell"/>
</dbReference>
<keyword evidence="7 10" id="KW-0408">Iron</keyword>
<evidence type="ECO:0000256" key="8">
    <source>
        <dbReference type="ARBA" id="ARBA00023033"/>
    </source>
</evidence>
<keyword evidence="8 11" id="KW-0503">Monooxygenase</keyword>
<organism evidence="12 13">
    <name type="scientific">Stephania cephalantha</name>
    <dbReference type="NCBI Taxonomy" id="152367"/>
    <lineage>
        <taxon>Eukaryota</taxon>
        <taxon>Viridiplantae</taxon>
        <taxon>Streptophyta</taxon>
        <taxon>Embryophyta</taxon>
        <taxon>Tracheophyta</taxon>
        <taxon>Spermatophyta</taxon>
        <taxon>Magnoliopsida</taxon>
        <taxon>Ranunculales</taxon>
        <taxon>Menispermaceae</taxon>
        <taxon>Menispermoideae</taxon>
        <taxon>Cissampelideae</taxon>
        <taxon>Stephania</taxon>
    </lineage>
</organism>
<dbReference type="PANTHER" id="PTHR47943">
    <property type="entry name" value="CYTOCHROME P450 93A3-LIKE"/>
    <property type="match status" value="1"/>
</dbReference>
<comment type="caution">
    <text evidence="12">The sequence shown here is derived from an EMBL/GenBank/DDBJ whole genome shotgun (WGS) entry which is preliminary data.</text>
</comment>
<keyword evidence="13" id="KW-1185">Reference proteome</keyword>
<dbReference type="GO" id="GO:0016705">
    <property type="term" value="F:oxidoreductase activity, acting on paired donors, with incorporation or reduction of molecular oxygen"/>
    <property type="evidence" value="ECO:0007669"/>
    <property type="project" value="InterPro"/>
</dbReference>
<dbReference type="PRINTS" id="PR00385">
    <property type="entry name" value="P450"/>
</dbReference>
<dbReference type="Gene3D" id="1.10.630.10">
    <property type="entry name" value="Cytochrome P450"/>
    <property type="match status" value="1"/>
</dbReference>
<evidence type="ECO:0000256" key="10">
    <source>
        <dbReference type="PIRSR" id="PIRSR602401-1"/>
    </source>
</evidence>
<dbReference type="EMBL" id="JBBNAG010000009">
    <property type="protein sequence ID" value="KAK9105659.1"/>
    <property type="molecule type" value="Genomic_DNA"/>
</dbReference>
<gene>
    <name evidence="12" type="ORF">Scep_022503</name>
</gene>
<sequence length="517" mass="58626">MPPLFTLLLIIIITTLTSVTLLIIKTNKTRSPPSKQNHKQSQPSILPPGPLLRLPILGHLHLLGPNPHRDLRRLSNRHGPIMHLRLGQVPAIVVSSPQSAKLFLKAHDLAFAGRPRVQASEYLSYGQKGLVFAQYGPFWRDMRKLCTLELLTNAKVEMFKGMRREEVRGVVEEVRSVGVVGGVVELSEMVGRVVEDMSYRMICGSKDGGGFEFKESIKEMSELFGAFNLSDFVPFLRPFDLQGLVPRMKSLSKELDRKLMKIIEQHIEDTTTKQQGKDYKDFIDIMLSLMESNNEHEMQLDLDHIKAIVMDMIGASTDTSATAILWIFSELLKHPNVMKQVQDEVRNIIGMDRMVEETDLVKLKFLNMAIKEGLRLHPVIPLVYHENYEKDVVVDNYFIPKKARIIINVWAIGRDPNAWSDSAEEFDPSRFANSDIEVHGQDFQLIPFGSGRRGCPGLQLGLRVVQLVLAQLLHCFDWELPYGMLPCDVDMTEKFGLAISRAKPLLAKPTFRLNINL</sequence>
<dbReference type="GO" id="GO:0044550">
    <property type="term" value="P:secondary metabolite biosynthetic process"/>
    <property type="evidence" value="ECO:0007669"/>
    <property type="project" value="UniProtKB-ARBA"/>
</dbReference>
<evidence type="ECO:0000256" key="4">
    <source>
        <dbReference type="ARBA" id="ARBA00022617"/>
    </source>
</evidence>
<dbReference type="InterPro" id="IPR017972">
    <property type="entry name" value="Cyt_P450_CS"/>
</dbReference>
<evidence type="ECO:0000256" key="2">
    <source>
        <dbReference type="ARBA" id="ARBA00004370"/>
    </source>
</evidence>
<evidence type="ECO:0000256" key="7">
    <source>
        <dbReference type="ARBA" id="ARBA00023004"/>
    </source>
</evidence>
<dbReference type="Proteomes" id="UP001419268">
    <property type="component" value="Unassembled WGS sequence"/>
</dbReference>
<dbReference type="AlphaFoldDB" id="A0AAP0I2R1"/>
<evidence type="ECO:0000313" key="12">
    <source>
        <dbReference type="EMBL" id="KAK9105659.1"/>
    </source>
</evidence>
<reference evidence="12 13" key="1">
    <citation type="submission" date="2024-01" db="EMBL/GenBank/DDBJ databases">
        <title>Genome assemblies of Stephania.</title>
        <authorList>
            <person name="Yang L."/>
        </authorList>
    </citation>
    <scope>NUCLEOTIDE SEQUENCE [LARGE SCALE GENOMIC DNA]</scope>
    <source>
        <strain evidence="12">JXDWG</strain>
        <tissue evidence="12">Leaf</tissue>
    </source>
</reference>